<evidence type="ECO:0000313" key="2">
    <source>
        <dbReference type="EMBL" id="SMB81360.1"/>
    </source>
</evidence>
<dbReference type="RefSeq" id="WP_084443367.1">
    <property type="nucleotide sequence ID" value="NZ_FWWW01000028.1"/>
</dbReference>
<dbReference type="EMBL" id="FWWW01000028">
    <property type="protein sequence ID" value="SMB81360.1"/>
    <property type="molecule type" value="Genomic_DNA"/>
</dbReference>
<accession>A0A1W1UJV0</accession>
<organism evidence="2 3">
    <name type="scientific">Hymenobacter roseosalivarius DSM 11622</name>
    <dbReference type="NCBI Taxonomy" id="645990"/>
    <lineage>
        <taxon>Bacteria</taxon>
        <taxon>Pseudomonadati</taxon>
        <taxon>Bacteroidota</taxon>
        <taxon>Cytophagia</taxon>
        <taxon>Cytophagales</taxon>
        <taxon>Hymenobacteraceae</taxon>
        <taxon>Hymenobacter</taxon>
    </lineage>
</organism>
<feature type="domain" description="Schlafen AlbA-2" evidence="1">
    <location>
        <begin position="12"/>
        <end position="92"/>
    </location>
</feature>
<dbReference type="OrthoDB" id="800010at2"/>
<gene>
    <name evidence="2" type="ORF">SAMN00120144_4271</name>
</gene>
<dbReference type="InterPro" id="IPR007421">
    <property type="entry name" value="Schlafen_AlbA_2_dom"/>
</dbReference>
<feature type="non-terminal residue" evidence="2">
    <location>
        <position position="93"/>
    </location>
</feature>
<dbReference type="AlphaFoldDB" id="A0A1W1UJV0"/>
<keyword evidence="3" id="KW-1185">Reference proteome</keyword>
<name>A0A1W1UJV0_9BACT</name>
<evidence type="ECO:0000259" key="1">
    <source>
        <dbReference type="Pfam" id="PF04326"/>
    </source>
</evidence>
<dbReference type="Gene3D" id="3.30.950.30">
    <property type="entry name" value="Schlafen, AAA domain"/>
    <property type="match status" value="1"/>
</dbReference>
<reference evidence="2 3" key="1">
    <citation type="submission" date="2017-04" db="EMBL/GenBank/DDBJ databases">
        <authorList>
            <person name="Afonso C.L."/>
            <person name="Miller P.J."/>
            <person name="Scott M.A."/>
            <person name="Spackman E."/>
            <person name="Goraichik I."/>
            <person name="Dimitrov K.M."/>
            <person name="Suarez D.L."/>
            <person name="Swayne D.E."/>
        </authorList>
    </citation>
    <scope>NUCLEOTIDE SEQUENCE [LARGE SCALE GENOMIC DNA]</scope>
    <source>
        <strain evidence="2 3">DSM 11622</strain>
    </source>
</reference>
<evidence type="ECO:0000313" key="3">
    <source>
        <dbReference type="Proteomes" id="UP000192266"/>
    </source>
</evidence>
<dbReference type="InterPro" id="IPR038461">
    <property type="entry name" value="Schlafen_AlbA_2_dom_sf"/>
</dbReference>
<dbReference type="Proteomes" id="UP000192266">
    <property type="component" value="Unassembled WGS sequence"/>
</dbReference>
<dbReference type="Pfam" id="PF04326">
    <property type="entry name" value="SLFN_AlbA_2"/>
    <property type="match status" value="1"/>
</dbReference>
<proteinExistence type="predicted"/>
<sequence length="93" mass="10646">MDLEDIIRYEGESTSVDFKATAYKPATNPEFIKDVMAMANAPYDGDRYLIVGVKHYVDNTREILGLEPEDQLDDASYHKAILDNIEPEIPFEY</sequence>
<protein>
    <submittedName>
        <fullName evidence="2">Putative transcriptional regulator</fullName>
    </submittedName>
</protein>